<evidence type="ECO:0000256" key="2">
    <source>
        <dbReference type="ARBA" id="ARBA00022553"/>
    </source>
</evidence>
<feature type="compositionally biased region" description="Basic and acidic residues" evidence="7">
    <location>
        <begin position="931"/>
        <end position="947"/>
    </location>
</feature>
<accession>A0A5M8PBR7</accession>
<dbReference type="PANTHER" id="PTHR15528">
    <property type="entry name" value="PEROXISOME PROLIFERATOR ACTIVATED RECEPTOR GAMMA COACTIVATOR 1 PGC-1 -RELATED"/>
    <property type="match status" value="1"/>
</dbReference>
<dbReference type="Pfam" id="PF23774">
    <property type="entry name" value="TPR_GEMI5"/>
    <property type="match status" value="1"/>
</dbReference>
<keyword evidence="3" id="KW-0694">RNA-binding</keyword>
<feature type="region of interest" description="Disordered" evidence="7">
    <location>
        <begin position="838"/>
        <end position="888"/>
    </location>
</feature>
<dbReference type="InterPro" id="IPR056421">
    <property type="entry name" value="TPR_GEMI5"/>
</dbReference>
<dbReference type="PANTHER" id="PTHR15528:SF11">
    <property type="entry name" value="FI18188P1"/>
    <property type="match status" value="1"/>
</dbReference>
<feature type="compositionally biased region" description="Polar residues" evidence="7">
    <location>
        <begin position="983"/>
        <end position="1034"/>
    </location>
</feature>
<feature type="region of interest" description="Disordered" evidence="7">
    <location>
        <begin position="404"/>
        <end position="447"/>
    </location>
</feature>
<protein>
    <recommendedName>
        <fullName evidence="8">Gem-associated protein 5 TPR domain-containing protein</fullName>
    </recommendedName>
</protein>
<evidence type="ECO:0000313" key="10">
    <source>
        <dbReference type="Proteomes" id="UP000324767"/>
    </source>
</evidence>
<dbReference type="Proteomes" id="UP000324767">
    <property type="component" value="Unassembled WGS sequence"/>
</dbReference>
<feature type="compositionally biased region" description="Low complexity" evidence="7">
    <location>
        <begin position="1564"/>
        <end position="1583"/>
    </location>
</feature>
<feature type="compositionally biased region" description="Low complexity" evidence="7">
    <location>
        <begin position="1592"/>
        <end position="1625"/>
    </location>
</feature>
<dbReference type="EMBL" id="VXIT01000023">
    <property type="protein sequence ID" value="KAA6406691.1"/>
    <property type="molecule type" value="Genomic_DNA"/>
</dbReference>
<feature type="compositionally biased region" description="Basic and acidic residues" evidence="7">
    <location>
        <begin position="1334"/>
        <end position="1348"/>
    </location>
</feature>
<dbReference type="GO" id="GO:0005634">
    <property type="term" value="C:nucleus"/>
    <property type="evidence" value="ECO:0007669"/>
    <property type="project" value="UniProtKB-SubCell"/>
</dbReference>
<reference evidence="9 10" key="1">
    <citation type="submission" date="2019-09" db="EMBL/GenBank/DDBJ databases">
        <title>The hologenome of the rock-dwelling lichen Lasallia pustulata.</title>
        <authorList>
            <person name="Greshake Tzovaras B."/>
            <person name="Segers F."/>
            <person name="Bicker A."/>
            <person name="Dal Grande F."/>
            <person name="Otte J."/>
            <person name="Hankeln T."/>
            <person name="Schmitt I."/>
            <person name="Ebersberger I."/>
        </authorList>
    </citation>
    <scope>NUCLEOTIDE SEQUENCE [LARGE SCALE GENOMIC DNA]</scope>
    <source>
        <strain evidence="9">A1-1</strain>
    </source>
</reference>
<feature type="region of interest" description="Disordered" evidence="7">
    <location>
        <begin position="1"/>
        <end position="23"/>
    </location>
</feature>
<dbReference type="InterPro" id="IPR015943">
    <property type="entry name" value="WD40/YVTN_repeat-like_dom_sf"/>
</dbReference>
<feature type="compositionally biased region" description="Basic and acidic residues" evidence="7">
    <location>
        <begin position="1076"/>
        <end position="1086"/>
    </location>
</feature>
<feature type="compositionally biased region" description="Polar residues" evidence="7">
    <location>
        <begin position="1513"/>
        <end position="1528"/>
    </location>
</feature>
<dbReference type="FunFam" id="2.130.10.10:FF:000577">
    <property type="entry name" value="WD domain G-beta repeat protein"/>
    <property type="match status" value="1"/>
</dbReference>
<feature type="region of interest" description="Disordered" evidence="7">
    <location>
        <begin position="472"/>
        <end position="493"/>
    </location>
</feature>
<dbReference type="InterPro" id="IPR036322">
    <property type="entry name" value="WD40_repeat_dom_sf"/>
</dbReference>
<feature type="domain" description="Gem-associated protein 5 TPR" evidence="8">
    <location>
        <begin position="542"/>
        <end position="694"/>
    </location>
</feature>
<organism evidence="9 10">
    <name type="scientific">Lasallia pustulata</name>
    <dbReference type="NCBI Taxonomy" id="136370"/>
    <lineage>
        <taxon>Eukaryota</taxon>
        <taxon>Fungi</taxon>
        <taxon>Dikarya</taxon>
        <taxon>Ascomycota</taxon>
        <taxon>Pezizomycotina</taxon>
        <taxon>Lecanoromycetes</taxon>
        <taxon>OSLEUM clade</taxon>
        <taxon>Umbilicariomycetidae</taxon>
        <taxon>Umbilicariales</taxon>
        <taxon>Umbilicariaceae</taxon>
        <taxon>Lasallia</taxon>
    </lineage>
</organism>
<feature type="compositionally biased region" description="Basic and acidic residues" evidence="7">
    <location>
        <begin position="862"/>
        <end position="886"/>
    </location>
</feature>
<evidence type="ECO:0000259" key="8">
    <source>
        <dbReference type="Pfam" id="PF23774"/>
    </source>
</evidence>
<keyword evidence="6" id="KW-0539">Nucleus</keyword>
<feature type="compositionally biased region" description="Pro residues" evidence="7">
    <location>
        <begin position="1546"/>
        <end position="1563"/>
    </location>
</feature>
<dbReference type="OrthoDB" id="7326421at2759"/>
<keyword evidence="5" id="KW-0804">Transcription</keyword>
<feature type="compositionally biased region" description="Basic and acidic residues" evidence="7">
    <location>
        <begin position="1312"/>
        <end position="1323"/>
    </location>
</feature>
<comment type="subcellular location">
    <subcellularLocation>
        <location evidence="1">Nucleus</location>
    </subcellularLocation>
</comment>
<keyword evidence="2" id="KW-0597">Phosphoprotein</keyword>
<feature type="compositionally biased region" description="Basic and acidic residues" evidence="7">
    <location>
        <begin position="1137"/>
        <end position="1147"/>
    </location>
</feature>
<feature type="compositionally biased region" description="Low complexity" evidence="7">
    <location>
        <begin position="472"/>
        <end position="481"/>
    </location>
</feature>
<gene>
    <name evidence="9" type="ORF">FRX48_09414</name>
</gene>
<feature type="region of interest" description="Disordered" evidence="7">
    <location>
        <begin position="927"/>
        <end position="1367"/>
    </location>
</feature>
<comment type="caution">
    <text evidence="9">The sequence shown here is derived from an EMBL/GenBank/DDBJ whole genome shotgun (WGS) entry which is preliminary data.</text>
</comment>
<dbReference type="GO" id="GO:0045944">
    <property type="term" value="P:positive regulation of transcription by RNA polymerase II"/>
    <property type="evidence" value="ECO:0007669"/>
    <property type="project" value="TreeGrafter"/>
</dbReference>
<feature type="region of interest" description="Disordered" evidence="7">
    <location>
        <begin position="793"/>
        <end position="820"/>
    </location>
</feature>
<dbReference type="GO" id="GO:0003723">
    <property type="term" value="F:RNA binding"/>
    <property type="evidence" value="ECO:0007669"/>
    <property type="project" value="UniProtKB-KW"/>
</dbReference>
<feature type="compositionally biased region" description="Basic and acidic residues" evidence="7">
    <location>
        <begin position="1269"/>
        <end position="1284"/>
    </location>
</feature>
<proteinExistence type="predicted"/>
<feature type="region of interest" description="Disordered" evidence="7">
    <location>
        <begin position="1385"/>
        <end position="1704"/>
    </location>
</feature>
<evidence type="ECO:0000256" key="7">
    <source>
        <dbReference type="SAM" id="MobiDB-lite"/>
    </source>
</evidence>
<evidence type="ECO:0000256" key="4">
    <source>
        <dbReference type="ARBA" id="ARBA00023015"/>
    </source>
</evidence>
<feature type="compositionally biased region" description="Low complexity" evidence="7">
    <location>
        <begin position="408"/>
        <end position="429"/>
    </location>
</feature>
<feature type="compositionally biased region" description="Basic residues" evidence="7">
    <location>
        <begin position="1254"/>
        <end position="1268"/>
    </location>
</feature>
<dbReference type="Gene3D" id="2.130.10.10">
    <property type="entry name" value="YVTN repeat-like/Quinoprotein amine dehydrogenase"/>
    <property type="match status" value="1"/>
</dbReference>
<feature type="compositionally biased region" description="Polar residues" evidence="7">
    <location>
        <begin position="436"/>
        <end position="447"/>
    </location>
</feature>
<feature type="compositionally biased region" description="Polar residues" evidence="7">
    <location>
        <begin position="1114"/>
        <end position="1123"/>
    </location>
</feature>
<feature type="compositionally biased region" description="Polar residues" evidence="7">
    <location>
        <begin position="1674"/>
        <end position="1695"/>
    </location>
</feature>
<feature type="compositionally biased region" description="Pro residues" evidence="7">
    <location>
        <begin position="844"/>
        <end position="855"/>
    </location>
</feature>
<keyword evidence="4" id="KW-0805">Transcription regulation</keyword>
<evidence type="ECO:0000313" key="9">
    <source>
        <dbReference type="EMBL" id="KAA6406691.1"/>
    </source>
</evidence>
<evidence type="ECO:0000256" key="6">
    <source>
        <dbReference type="ARBA" id="ARBA00023242"/>
    </source>
</evidence>
<evidence type="ECO:0000256" key="3">
    <source>
        <dbReference type="ARBA" id="ARBA00022884"/>
    </source>
</evidence>
<sequence>MSTGQLARQRSVSSGTRPAVRSTTPVTLPASAFNTEFEPCAATASIFLFAQGSSILCLHHDTLAIERRFERHKEQILLVSVDNVSERGAGRLVVSYDAGQTAVVWDLFTGDEIARFASYEHIRVAAWMRNGNVAFGNSQGNVILFEPSTSEHISARTIFDPITALAPAADCHTYAIGYMNGSILIVALQPSFTILHTLTTARAPSPIVNLSWHASSTKQKSDMLATQTSDGDLRVWSVAKPPTADSPKVIRVLKRGDNVDPGLNWIAWSKNGRIIQYSEGETWAWDVRTKHVAYEPIPTIEGVKALANYGATAALFTLGPNHTIQQYDLSPPALVKSVQYFPIPVPSPSIHPLGPQASQPQNKYHHVGAAAPMPIQQGYESLSGPASLSTIQRTVNEMQMVELAQQQRADAASPASTRSRSESVSSRSSGGPRYLSSHNPSISSRAASGTTFSTFSPVMGGHDSIYSGGSSVFPSSSVASGRRSKGSRLRQEVLRSPEPRAVDLFPYTRARLSSVPYTHPQPVDQANLTADDLRQQMLKIVFGWNGDIEPMIREELSHHAPGSTSAVLLSKWLGEVDVDTMATAVSSGNISSSDWMLLALSQMGGQASTSKLGQAFVQRLLQEGDVHTSATILLGLGDYSDAVEVYVSRNYYMEAILLTCLVFPTEWQRQAHLVRRWGEFVVENSQQQLAIRCFSCTGVDPPELWASPTGPSRSGSAQGHKMPRILSPPARVLSPPSSPPLATKVAPTTRMTAKTSALRLITSFGANEQQAPFKFPGLKTDDRTPTNAPGITPIAESAISPGGTPGGFLRSHSRGNSSLSVRTTTADAFMKHRLHSIGETPVDVVPPPFPRPSALPTPNDSGSDKERENHPSAQIPEEKTSQKGTDEPLLLLSSARYEPETPGRTPMTAMPATAVRTTMLPESSAANFAAYKERSRTRNASRDRKPDGLQIQMPSLEQANLGMYAASGGPFGGDSPMPRSDQRSNTWSALNNNGSVSSQGASTSDTRSPPATGQSWSSAKSPSVSGRSIDQYISSLDEAKHHSRKHKGESSRRHRSREDRYAGDGHREHKARSKGRVRESSEERGRGSGRRYIKPAKRSPSSPVPMSPEDLQNYKDSASTESLDGQLHKINSPAVGKKNEHGTSNHRREGKHRSGSKASEVSHTTTIRHISPDVFLDSPRSTAPSSNFRSRGNSRRQSPDGLLDQYGRGRSKSKNGSSIARSPSSPLPMSPQAKYYQRSEDEEDRLRLVEANRQRLRSRQRSASRRPRERGTSARRDISPDRRRLGNTPQTRQAPDIGFPAPQELRSPAVETQERRSSEETKASRLNQSLAVDRGLKPEMDSQSRRSSGENNTSHHQLAAAEKALKKEMAARELEARRESLARRPLAPAILHPTDIQAARPPISMRSKTDLGNSPSPWVDPSVSQEQYYGAPETPVGPSFSPFESRAASVGPYGLPATPRAMRHPRYDNKDSGYIPTVPEIPDGLGPLNEGFYHTGQPMRAPPRSMRSERATTNDAATSPPWTTSAKTEGSRLPMPPSPSASTKPSTPPNQPSKSPPSTPRPSSPNSNTCNPPSPTAPATSPPIFRNDSLSHHSVSSGSGVGTINIGIDDPPTTTTTTNNNIIIDVPALPQSSRSPPPLGSASPQSSLQHRRGRSGNENLGNKIKNITERMRSTSRGRGNTKSPAHEQMGTTPSPYESVPPLYF</sequence>
<evidence type="ECO:0000256" key="1">
    <source>
        <dbReference type="ARBA" id="ARBA00004123"/>
    </source>
</evidence>
<evidence type="ECO:0000256" key="5">
    <source>
        <dbReference type="ARBA" id="ARBA00023163"/>
    </source>
</evidence>
<feature type="compositionally biased region" description="Basic and acidic residues" evidence="7">
    <location>
        <begin position="1048"/>
        <end position="1067"/>
    </location>
</feature>
<feature type="compositionally biased region" description="Polar residues" evidence="7">
    <location>
        <begin position="1156"/>
        <end position="1168"/>
    </location>
</feature>
<feature type="region of interest" description="Disordered" evidence="7">
    <location>
        <begin position="705"/>
        <end position="748"/>
    </location>
</feature>
<dbReference type="GO" id="GO:0003712">
    <property type="term" value="F:transcription coregulator activity"/>
    <property type="evidence" value="ECO:0007669"/>
    <property type="project" value="InterPro"/>
</dbReference>
<dbReference type="InterPro" id="IPR034605">
    <property type="entry name" value="PGC-1"/>
</dbReference>
<feature type="compositionally biased region" description="Basic residues" evidence="7">
    <location>
        <begin position="1087"/>
        <end position="1097"/>
    </location>
</feature>
<name>A0A5M8PBR7_9LECA</name>
<feature type="compositionally biased region" description="Basic and acidic residues" evidence="7">
    <location>
        <begin position="1244"/>
        <end position="1253"/>
    </location>
</feature>
<feature type="compositionally biased region" description="Polar residues" evidence="7">
    <location>
        <begin position="1410"/>
        <end position="1427"/>
    </location>
</feature>
<dbReference type="SUPFAM" id="SSF50978">
    <property type="entry name" value="WD40 repeat-like"/>
    <property type="match status" value="1"/>
</dbReference>